<gene>
    <name evidence="3" type="ORF">COY29_02740</name>
</gene>
<evidence type="ECO:0008006" key="5">
    <source>
        <dbReference type="Google" id="ProtNLM"/>
    </source>
</evidence>
<evidence type="ECO:0000256" key="2">
    <source>
        <dbReference type="SAM" id="Phobius"/>
    </source>
</evidence>
<keyword evidence="2" id="KW-0472">Membrane</keyword>
<keyword evidence="1" id="KW-0175">Coiled coil</keyword>
<dbReference type="AlphaFoldDB" id="A0A2M7TMU4"/>
<accession>A0A2M7TMU4</accession>
<sequence length="334" mass="37650">MKKLPQQKLIITFLTLILFLTIFFLAKKIQAQTILPLTVAPARQELLVDPGEKTAVVLKFLNQGETPVSGLLKAADFIVEDKEGSPTFLEDETTLSSRFAAASWVELPYDRITIAPKDKVVIQAKINVPQDAQAGGRYFAIFFEPGGITSEALGVEKEAETPITIRLAGLVYLRVAGPIEENAYLTQLTVPRFLEYGPIPITTEIKNQGNYHIRPQGTVTLTSVFGKKVDEEILEEQNIFPETSRIFENRLGGKWLFGKYKIELNAVYGETGKILTASVFTWIIPWKMITITVMAIIIVILLVSLLYHRLKKREKNLEEKIEELEEKLEEKKSE</sequence>
<evidence type="ECO:0000313" key="3">
    <source>
        <dbReference type="EMBL" id="PIZ48921.1"/>
    </source>
</evidence>
<dbReference type="EMBL" id="PFNO01000089">
    <property type="protein sequence ID" value="PIZ48921.1"/>
    <property type="molecule type" value="Genomic_DNA"/>
</dbReference>
<reference evidence="4" key="1">
    <citation type="submission" date="2017-09" db="EMBL/GenBank/DDBJ databases">
        <title>Depth-based differentiation of microbial function through sediment-hosted aquifers and enrichment of novel symbionts in the deep terrestrial subsurface.</title>
        <authorList>
            <person name="Probst A.J."/>
            <person name="Ladd B."/>
            <person name="Jarett J.K."/>
            <person name="Geller-Mcgrath D.E."/>
            <person name="Sieber C.M.K."/>
            <person name="Emerson J.B."/>
            <person name="Anantharaman K."/>
            <person name="Thomas B.C."/>
            <person name="Malmstrom R."/>
            <person name="Stieglmeier M."/>
            <person name="Klingl A."/>
            <person name="Woyke T."/>
            <person name="Ryan C.M."/>
            <person name="Banfield J.F."/>
        </authorList>
    </citation>
    <scope>NUCLEOTIDE SEQUENCE [LARGE SCALE GENOMIC DNA]</scope>
</reference>
<evidence type="ECO:0000313" key="4">
    <source>
        <dbReference type="Proteomes" id="UP000229753"/>
    </source>
</evidence>
<evidence type="ECO:0000256" key="1">
    <source>
        <dbReference type="SAM" id="Coils"/>
    </source>
</evidence>
<comment type="caution">
    <text evidence="3">The sequence shown here is derived from an EMBL/GenBank/DDBJ whole genome shotgun (WGS) entry which is preliminary data.</text>
</comment>
<name>A0A2M7TMU4_9BACT</name>
<keyword evidence="2" id="KW-0812">Transmembrane</keyword>
<keyword evidence="2" id="KW-1133">Transmembrane helix</keyword>
<feature type="transmembrane region" description="Helical" evidence="2">
    <location>
        <begin position="284"/>
        <end position="307"/>
    </location>
</feature>
<dbReference type="Proteomes" id="UP000229753">
    <property type="component" value="Unassembled WGS sequence"/>
</dbReference>
<organism evidence="3 4">
    <name type="scientific">Candidatus Woesebacteria bacterium CG_4_10_14_0_2_um_filter_39_14</name>
    <dbReference type="NCBI Taxonomy" id="1975054"/>
    <lineage>
        <taxon>Bacteria</taxon>
        <taxon>Candidatus Woeseibacteriota</taxon>
    </lineage>
</organism>
<feature type="coiled-coil region" evidence="1">
    <location>
        <begin position="307"/>
        <end position="334"/>
    </location>
</feature>
<protein>
    <recommendedName>
        <fullName evidence="5">DUF916 domain-containing protein</fullName>
    </recommendedName>
</protein>
<proteinExistence type="predicted"/>